<evidence type="ECO:0000256" key="2">
    <source>
        <dbReference type="ARBA" id="ARBA00023315"/>
    </source>
</evidence>
<dbReference type="PANTHER" id="PTHR10434">
    <property type="entry name" value="1-ACYL-SN-GLYCEROL-3-PHOSPHATE ACYLTRANSFERASE"/>
    <property type="match status" value="1"/>
</dbReference>
<name>A0A6J6D8V7_9ZZZZ</name>
<dbReference type="PANTHER" id="PTHR10434:SF55">
    <property type="entry name" value="POSSIBLE ACYLTRANSFERASE"/>
    <property type="match status" value="1"/>
</dbReference>
<organism evidence="5">
    <name type="scientific">freshwater metagenome</name>
    <dbReference type="NCBI Taxonomy" id="449393"/>
    <lineage>
        <taxon>unclassified sequences</taxon>
        <taxon>metagenomes</taxon>
        <taxon>ecological metagenomes</taxon>
    </lineage>
</organism>
<keyword evidence="2" id="KW-0012">Acyltransferase</keyword>
<evidence type="ECO:0000259" key="4">
    <source>
        <dbReference type="SMART" id="SM00563"/>
    </source>
</evidence>
<proteinExistence type="predicted"/>
<evidence type="ECO:0000313" key="5">
    <source>
        <dbReference type="EMBL" id="CAB4560292.1"/>
    </source>
</evidence>
<feature type="domain" description="Phospholipid/glycerol acyltransferase" evidence="4">
    <location>
        <begin position="59"/>
        <end position="177"/>
    </location>
</feature>
<dbReference type="GO" id="GO:0006654">
    <property type="term" value="P:phosphatidic acid biosynthetic process"/>
    <property type="evidence" value="ECO:0007669"/>
    <property type="project" value="TreeGrafter"/>
</dbReference>
<protein>
    <submittedName>
        <fullName evidence="5">Unannotated protein</fullName>
    </submittedName>
</protein>
<feature type="region of interest" description="Disordered" evidence="3">
    <location>
        <begin position="245"/>
        <end position="266"/>
    </location>
</feature>
<accession>A0A6J6D8V7</accession>
<dbReference type="SMART" id="SM00563">
    <property type="entry name" value="PlsC"/>
    <property type="match status" value="1"/>
</dbReference>
<sequence>MTTIDVVADYKVSYAPPVGKPLGSNKTIKFISSVLIPILNLISKRKWQGGENVPQSGKIIIASNHVSYMDVLFFGHFLYANGRAPRFIGKEGVFKIPVIGKLLLAAGQVPVVRESKDASKAVQHAVKLLEAGHCLGVYPEGTLTRDPGGWPMVAKTGLARLAIITKTPVIPVAQWGSQIVMPTYEKKIKLFPRTPIKILAGKPLDFSPWYGKENDPAALAEATAFAMQAITELLEQLRGQKRPVEIFDPHNSDLPRTGNFKKARKR</sequence>
<dbReference type="AlphaFoldDB" id="A0A6J6D8V7"/>
<dbReference type="EMBL" id="CAEZTK010000004">
    <property type="protein sequence ID" value="CAB4560292.1"/>
    <property type="molecule type" value="Genomic_DNA"/>
</dbReference>
<evidence type="ECO:0000256" key="3">
    <source>
        <dbReference type="SAM" id="MobiDB-lite"/>
    </source>
</evidence>
<dbReference type="Pfam" id="PF01553">
    <property type="entry name" value="Acyltransferase"/>
    <property type="match status" value="1"/>
</dbReference>
<dbReference type="GO" id="GO:0003841">
    <property type="term" value="F:1-acylglycerol-3-phosphate O-acyltransferase activity"/>
    <property type="evidence" value="ECO:0007669"/>
    <property type="project" value="TreeGrafter"/>
</dbReference>
<reference evidence="5" key="1">
    <citation type="submission" date="2020-05" db="EMBL/GenBank/DDBJ databases">
        <authorList>
            <person name="Chiriac C."/>
            <person name="Salcher M."/>
            <person name="Ghai R."/>
            <person name="Kavagutti S V."/>
        </authorList>
    </citation>
    <scope>NUCLEOTIDE SEQUENCE</scope>
</reference>
<evidence type="ECO:0000256" key="1">
    <source>
        <dbReference type="ARBA" id="ARBA00022679"/>
    </source>
</evidence>
<dbReference type="GO" id="GO:0005886">
    <property type="term" value="C:plasma membrane"/>
    <property type="evidence" value="ECO:0007669"/>
    <property type="project" value="TreeGrafter"/>
</dbReference>
<dbReference type="SUPFAM" id="SSF69593">
    <property type="entry name" value="Glycerol-3-phosphate (1)-acyltransferase"/>
    <property type="match status" value="1"/>
</dbReference>
<gene>
    <name evidence="5" type="ORF">UFOPK1643_00116</name>
</gene>
<dbReference type="CDD" id="cd07989">
    <property type="entry name" value="LPLAT_AGPAT-like"/>
    <property type="match status" value="1"/>
</dbReference>
<dbReference type="InterPro" id="IPR002123">
    <property type="entry name" value="Plipid/glycerol_acylTrfase"/>
</dbReference>
<keyword evidence="1" id="KW-0808">Transferase</keyword>